<keyword evidence="3" id="KW-1185">Reference proteome</keyword>
<organism evidence="2 3">
    <name type="scientific">Streptacidiphilus cavernicola</name>
    <dbReference type="NCBI Taxonomy" id="3342716"/>
    <lineage>
        <taxon>Bacteria</taxon>
        <taxon>Bacillati</taxon>
        <taxon>Actinomycetota</taxon>
        <taxon>Actinomycetes</taxon>
        <taxon>Kitasatosporales</taxon>
        <taxon>Streptomycetaceae</taxon>
        <taxon>Streptacidiphilus</taxon>
    </lineage>
</organism>
<dbReference type="EMBL" id="JBHEZZ010000012">
    <property type="protein sequence ID" value="MFC1403846.1"/>
    <property type="molecule type" value="Genomic_DNA"/>
</dbReference>
<accession>A0ABV6UQW1</accession>
<keyword evidence="2" id="KW-0418">Kinase</keyword>
<dbReference type="RefSeq" id="WP_051725099.1">
    <property type="nucleotide sequence ID" value="NZ_JBHEZZ010000012.1"/>
</dbReference>
<dbReference type="Proteomes" id="UP001592528">
    <property type="component" value="Unassembled WGS sequence"/>
</dbReference>
<dbReference type="GO" id="GO:0016301">
    <property type="term" value="F:kinase activity"/>
    <property type="evidence" value="ECO:0007669"/>
    <property type="project" value="UniProtKB-KW"/>
</dbReference>
<proteinExistence type="predicted"/>
<evidence type="ECO:0000256" key="1">
    <source>
        <dbReference type="SAM" id="MobiDB-lite"/>
    </source>
</evidence>
<gene>
    <name evidence="2" type="ORF">ACEZDJ_21375</name>
</gene>
<sequence>MSAVHSVLFFEFDDPDAALPALQEAKKLPGVHQAAALTRSADGDFDIAESWVHHVGAATAAGGAVGALIGLLAGPMGSFVGATAGAWLGGTSEAHQAQDSFATLILFGAEVEDDTSQLIVDISESDQGPADELAARHGAALHRRPAEEVEARVKAAEQAADRANAEDKAAEQF</sequence>
<evidence type="ECO:0000313" key="3">
    <source>
        <dbReference type="Proteomes" id="UP001592528"/>
    </source>
</evidence>
<feature type="region of interest" description="Disordered" evidence="1">
    <location>
        <begin position="154"/>
        <end position="173"/>
    </location>
</feature>
<protein>
    <submittedName>
        <fullName evidence="2">Histidine kinase</fullName>
    </submittedName>
</protein>
<comment type="caution">
    <text evidence="2">The sequence shown here is derived from an EMBL/GenBank/DDBJ whole genome shotgun (WGS) entry which is preliminary data.</text>
</comment>
<evidence type="ECO:0000313" key="2">
    <source>
        <dbReference type="EMBL" id="MFC1403846.1"/>
    </source>
</evidence>
<keyword evidence="2" id="KW-0808">Transferase</keyword>
<name>A0ABV6UQW1_9ACTN</name>
<reference evidence="2 3" key="1">
    <citation type="submission" date="2024-09" db="EMBL/GenBank/DDBJ databases">
        <authorList>
            <person name="Lee S.D."/>
        </authorList>
    </citation>
    <scope>NUCLEOTIDE SEQUENCE [LARGE SCALE GENOMIC DNA]</scope>
    <source>
        <strain evidence="2 3">N1-5</strain>
    </source>
</reference>